<dbReference type="EMBL" id="MFQB01000046">
    <property type="protein sequence ID" value="OGH65674.1"/>
    <property type="molecule type" value="Genomic_DNA"/>
</dbReference>
<dbReference type="STRING" id="1798680.A3J66_01350"/>
<evidence type="ECO:0000313" key="3">
    <source>
        <dbReference type="Proteomes" id="UP000176282"/>
    </source>
</evidence>
<dbReference type="Pfam" id="PF01978">
    <property type="entry name" value="TrmB"/>
    <property type="match status" value="1"/>
</dbReference>
<dbReference type="Gene3D" id="1.10.10.10">
    <property type="entry name" value="Winged helix-like DNA-binding domain superfamily/Winged helix DNA-binding domain"/>
    <property type="match status" value="1"/>
</dbReference>
<dbReference type="SUPFAM" id="SSF46785">
    <property type="entry name" value="Winged helix' DNA-binding domain"/>
    <property type="match status" value="1"/>
</dbReference>
<protein>
    <recommendedName>
        <fullName evidence="1">Transcription regulator TrmB N-terminal domain-containing protein</fullName>
    </recommendedName>
</protein>
<dbReference type="InterPro" id="IPR036388">
    <property type="entry name" value="WH-like_DNA-bd_sf"/>
</dbReference>
<dbReference type="PANTHER" id="PTHR34293">
    <property type="entry name" value="HTH-TYPE TRANSCRIPTIONAL REGULATOR TRMBL2"/>
    <property type="match status" value="1"/>
</dbReference>
<accession>A0A1F6M247</accession>
<dbReference type="PANTHER" id="PTHR34293:SF1">
    <property type="entry name" value="HTH-TYPE TRANSCRIPTIONAL REGULATOR TRMBL2"/>
    <property type="match status" value="1"/>
</dbReference>
<dbReference type="InterPro" id="IPR011991">
    <property type="entry name" value="ArsR-like_HTH"/>
</dbReference>
<reference evidence="2 3" key="1">
    <citation type="journal article" date="2016" name="Nat. Commun.">
        <title>Thousands of microbial genomes shed light on interconnected biogeochemical processes in an aquifer system.</title>
        <authorList>
            <person name="Anantharaman K."/>
            <person name="Brown C.T."/>
            <person name="Hug L.A."/>
            <person name="Sharon I."/>
            <person name="Castelle C.J."/>
            <person name="Probst A.J."/>
            <person name="Thomas B.C."/>
            <person name="Singh A."/>
            <person name="Wilkins M.J."/>
            <person name="Karaoz U."/>
            <person name="Brodie E.L."/>
            <person name="Williams K.H."/>
            <person name="Hubbard S.S."/>
            <person name="Banfield J.F."/>
        </authorList>
    </citation>
    <scope>NUCLEOTIDE SEQUENCE [LARGE SCALE GENOMIC DNA]</scope>
</reference>
<feature type="domain" description="Transcription regulator TrmB N-terminal" evidence="1">
    <location>
        <begin position="6"/>
        <end position="73"/>
    </location>
</feature>
<dbReference type="InterPro" id="IPR002831">
    <property type="entry name" value="Tscrpt_reg_TrmB_N"/>
</dbReference>
<dbReference type="CDD" id="cd00090">
    <property type="entry name" value="HTH_ARSR"/>
    <property type="match status" value="1"/>
</dbReference>
<evidence type="ECO:0000259" key="1">
    <source>
        <dbReference type="Pfam" id="PF01978"/>
    </source>
</evidence>
<evidence type="ECO:0000313" key="2">
    <source>
        <dbReference type="EMBL" id="OGH65674.1"/>
    </source>
</evidence>
<organism evidence="2 3">
    <name type="scientific">Candidatus Magasanikbacteria bacterium RIFCSPHIGHO2_02_FULL_47_14</name>
    <dbReference type="NCBI Taxonomy" id="1798680"/>
    <lineage>
        <taxon>Bacteria</taxon>
        <taxon>Candidatus Magasanikiibacteriota</taxon>
    </lineage>
</organism>
<proteinExistence type="predicted"/>
<comment type="caution">
    <text evidence="2">The sequence shown here is derived from an EMBL/GenBank/DDBJ whole genome shotgun (WGS) entry which is preliminary data.</text>
</comment>
<dbReference type="InterPro" id="IPR051797">
    <property type="entry name" value="TrmB-like"/>
</dbReference>
<dbReference type="InterPro" id="IPR036390">
    <property type="entry name" value="WH_DNA-bd_sf"/>
</dbReference>
<sequence length="247" mass="28496">MDISLLKKIGFSDKTAKVYLSLLQLGPSSVRELAQAVGFNRGTTYDALKWLEEEEIVSFYKKELKQHFVAEPPEKLFSLLHRREEELGRVDKELERSIPELEALYHSGEGRPVARYVDKEELHEILEDVLAVCEQTEEKMYRIYSAEGLRPYLYEHFSTFSDVRVSKGVAVQVIAIGKGGEFRGLDERKWLPVTDDIQDEPTYIMIYPGKTAYISLNTKKEPVGVVIENQGVYATQKRIFDELWRTL</sequence>
<dbReference type="Proteomes" id="UP000176282">
    <property type="component" value="Unassembled WGS sequence"/>
</dbReference>
<name>A0A1F6M247_9BACT</name>
<dbReference type="AlphaFoldDB" id="A0A1F6M247"/>
<gene>
    <name evidence="2" type="ORF">A3J66_01350</name>
</gene>